<evidence type="ECO:0000313" key="2">
    <source>
        <dbReference type="EMBL" id="GBO33184.1"/>
    </source>
</evidence>
<dbReference type="CDD" id="cd18186">
    <property type="entry name" value="BTB_POZ_ZBTB_KLHL-like"/>
    <property type="match status" value="1"/>
</dbReference>
<reference evidence="2 3" key="1">
    <citation type="journal article" date="2019" name="Sci. Rep.">
        <title>Orb-weaving spider Araneus ventricosus genome elucidates the spidroin gene catalogue.</title>
        <authorList>
            <person name="Kono N."/>
            <person name="Nakamura H."/>
            <person name="Ohtoshi R."/>
            <person name="Moran D.A.P."/>
            <person name="Shinohara A."/>
            <person name="Yoshida Y."/>
            <person name="Fujiwara M."/>
            <person name="Mori M."/>
            <person name="Tomita M."/>
            <person name="Arakawa K."/>
        </authorList>
    </citation>
    <scope>NUCLEOTIDE SEQUENCE [LARGE SCALE GENOMIC DNA]</scope>
</reference>
<comment type="caution">
    <text evidence="2">The sequence shown here is derived from an EMBL/GenBank/DDBJ whole genome shotgun (WGS) entry which is preliminary data.</text>
</comment>
<feature type="domain" description="BTB" evidence="1">
    <location>
        <begin position="1"/>
        <end position="70"/>
    </location>
</feature>
<proteinExistence type="predicted"/>
<dbReference type="PANTHER" id="PTHR24413">
    <property type="entry name" value="SPECKLE-TYPE POZ PROTEIN"/>
    <property type="match status" value="1"/>
</dbReference>
<gene>
    <name evidence="2" type="ORF">AVEN_142155_1</name>
</gene>
<dbReference type="Proteomes" id="UP000499080">
    <property type="component" value="Unassembled WGS sequence"/>
</dbReference>
<dbReference type="OrthoDB" id="6434021at2759"/>
<organism evidence="2 3">
    <name type="scientific">Araneus ventricosus</name>
    <name type="common">Orbweaver spider</name>
    <name type="synonym">Epeira ventricosa</name>
    <dbReference type="NCBI Taxonomy" id="182803"/>
    <lineage>
        <taxon>Eukaryota</taxon>
        <taxon>Metazoa</taxon>
        <taxon>Ecdysozoa</taxon>
        <taxon>Arthropoda</taxon>
        <taxon>Chelicerata</taxon>
        <taxon>Arachnida</taxon>
        <taxon>Araneae</taxon>
        <taxon>Araneomorphae</taxon>
        <taxon>Entelegynae</taxon>
        <taxon>Araneoidea</taxon>
        <taxon>Araneidae</taxon>
        <taxon>Araneus</taxon>
    </lineage>
</organism>
<protein>
    <recommendedName>
        <fullName evidence="1">BTB domain-containing protein</fullName>
    </recommendedName>
</protein>
<dbReference type="SUPFAM" id="SSF54695">
    <property type="entry name" value="POZ domain"/>
    <property type="match status" value="1"/>
</dbReference>
<evidence type="ECO:0000313" key="3">
    <source>
        <dbReference type="Proteomes" id="UP000499080"/>
    </source>
</evidence>
<evidence type="ECO:0000259" key="1">
    <source>
        <dbReference type="Pfam" id="PF00651"/>
    </source>
</evidence>
<dbReference type="Gene3D" id="1.25.40.420">
    <property type="match status" value="1"/>
</dbReference>
<name>A0A4Y2W9C8_ARAVE</name>
<dbReference type="EMBL" id="BGPR01056713">
    <property type="protein sequence ID" value="GBO33184.1"/>
    <property type="molecule type" value="Genomic_DNA"/>
</dbReference>
<dbReference type="InterPro" id="IPR000210">
    <property type="entry name" value="BTB/POZ_dom"/>
</dbReference>
<dbReference type="InterPro" id="IPR011333">
    <property type="entry name" value="SKP1/BTB/POZ_sf"/>
</dbReference>
<dbReference type="AlphaFoldDB" id="A0A4Y2W9C8"/>
<accession>A0A4Y2W9C8</accession>
<dbReference type="Pfam" id="PF00651">
    <property type="entry name" value="BTB"/>
    <property type="match status" value="1"/>
</dbReference>
<sequence length="140" mass="16079">MFDSNMKERVENSITVTDLSLCTLKKLIEFLYTANFVEDDEDDLEELFDLYYAADKCEVMGMRTLCGSKIMSKATADNACQIFQLAHRHSDKDLKLQAMDFIQFHSDAVFQTDGWKKFEASGPLAAELFSFCLKKDKFAR</sequence>
<dbReference type="Gene3D" id="3.30.710.10">
    <property type="entry name" value="Potassium Channel Kv1.1, Chain A"/>
    <property type="match status" value="1"/>
</dbReference>
<keyword evidence="3" id="KW-1185">Reference proteome</keyword>